<keyword evidence="2" id="KW-0378">Hydrolase</keyword>
<dbReference type="Proteomes" id="UP000323166">
    <property type="component" value="Unassembled WGS sequence"/>
</dbReference>
<dbReference type="PANTHER" id="PTHR30217:SF6">
    <property type="entry name" value="TRNA HYDROXYLATION PROTEIN P"/>
    <property type="match status" value="1"/>
</dbReference>
<dbReference type="GO" id="GO:0008233">
    <property type="term" value="F:peptidase activity"/>
    <property type="evidence" value="ECO:0007669"/>
    <property type="project" value="UniProtKB-KW"/>
</dbReference>
<dbReference type="AlphaFoldDB" id="A0A5S4ZQC9"/>
<sequence>MVKPEILAPAGSPEKLKYAVAYGADAVYLGGENFGLRAAAATFDLPSMARAVDYAHSHGVRVYVTLNIFAHNRDIEALPRYIKELAGLGVDAVIVSDPGVLSLVRELAPELKIHISTQANTTNWRSARLWETLGARRIVLARELSLDEIKTIRNHTGVELEVFVHGAMCVSYSGRCLLSNYMTGRGANQGDCAQSCRWKYRLVEEKRPGEYFPITEDDRGTYILSSRDLCLLEYLPGLVDAGVTSFKIEGRVKSIHYVATITGVYRQALDAYLADPENYHVSPRWLEEISKVSNREYTTGFITGVRPGETPPVYSIYRRPYTFVGVVLGYDEQRRMLLVEQRNRFARGETLEMLTPGAQTFVLKVAEILDLEGNTLQAAPHPRQTVYLPWPHPVPRWSLLRRAEHV</sequence>
<evidence type="ECO:0000256" key="2">
    <source>
        <dbReference type="ARBA" id="ARBA00022801"/>
    </source>
</evidence>
<feature type="domain" description="Peptidase family U32 C-terminal" evidence="4">
    <location>
        <begin position="320"/>
        <end position="401"/>
    </location>
</feature>
<dbReference type="PANTHER" id="PTHR30217">
    <property type="entry name" value="PEPTIDASE U32 FAMILY"/>
    <property type="match status" value="1"/>
</dbReference>
<dbReference type="EMBL" id="VNHM01000009">
    <property type="protein sequence ID" value="TYO95078.1"/>
    <property type="molecule type" value="Genomic_DNA"/>
</dbReference>
<dbReference type="InterPro" id="IPR032525">
    <property type="entry name" value="Peptidase_U32_C"/>
</dbReference>
<evidence type="ECO:0000313" key="6">
    <source>
        <dbReference type="Proteomes" id="UP000323166"/>
    </source>
</evidence>
<keyword evidence="1 5" id="KW-0645">Protease</keyword>
<dbReference type="InterPro" id="IPR001539">
    <property type="entry name" value="Peptidase_U32"/>
</dbReference>
<reference evidence="5 6" key="1">
    <citation type="submission" date="2019-07" db="EMBL/GenBank/DDBJ databases">
        <title>Genomic Encyclopedia of Type Strains, Phase I: the one thousand microbial genomes (KMG-I) project.</title>
        <authorList>
            <person name="Kyrpides N."/>
        </authorList>
    </citation>
    <scope>NUCLEOTIDE SEQUENCE [LARGE SCALE GENOMIC DNA]</scope>
    <source>
        <strain evidence="5 6">DSM 6562</strain>
    </source>
</reference>
<organism evidence="5 6">
    <name type="scientific">Desulfallas thermosapovorans DSM 6562</name>
    <dbReference type="NCBI Taxonomy" id="1121431"/>
    <lineage>
        <taxon>Bacteria</taxon>
        <taxon>Bacillati</taxon>
        <taxon>Bacillota</taxon>
        <taxon>Clostridia</taxon>
        <taxon>Eubacteriales</taxon>
        <taxon>Desulfallaceae</taxon>
        <taxon>Desulfallas</taxon>
    </lineage>
</organism>
<dbReference type="RefSeq" id="WP_166511816.1">
    <property type="nucleotide sequence ID" value="NZ_VNHM01000009.1"/>
</dbReference>
<dbReference type="SUPFAM" id="SSF51366">
    <property type="entry name" value="Ribulose-phoshate binding barrel"/>
    <property type="match status" value="1"/>
</dbReference>
<comment type="similarity">
    <text evidence="3">Belongs to the peptidase U32 family.</text>
</comment>
<dbReference type="InterPro" id="IPR011060">
    <property type="entry name" value="RibuloseP-bd_barrel"/>
</dbReference>
<name>A0A5S4ZQC9_9FIRM</name>
<dbReference type="GO" id="GO:0006508">
    <property type="term" value="P:proteolysis"/>
    <property type="evidence" value="ECO:0007669"/>
    <property type="project" value="UniProtKB-KW"/>
</dbReference>
<gene>
    <name evidence="5" type="ORF">LX24_01806</name>
</gene>
<evidence type="ECO:0000313" key="5">
    <source>
        <dbReference type="EMBL" id="TYO95078.1"/>
    </source>
</evidence>
<proteinExistence type="inferred from homology"/>
<accession>A0A5S4ZQC9</accession>
<keyword evidence="6" id="KW-1185">Reference proteome</keyword>
<comment type="caution">
    <text evidence="5">The sequence shown here is derived from an EMBL/GenBank/DDBJ whole genome shotgun (WGS) entry which is preliminary data.</text>
</comment>
<dbReference type="Gene3D" id="2.40.30.10">
    <property type="entry name" value="Translation factors"/>
    <property type="match status" value="1"/>
</dbReference>
<evidence type="ECO:0000259" key="4">
    <source>
        <dbReference type="Pfam" id="PF16325"/>
    </source>
</evidence>
<evidence type="ECO:0000256" key="1">
    <source>
        <dbReference type="ARBA" id="ARBA00022670"/>
    </source>
</evidence>
<evidence type="ECO:0000256" key="3">
    <source>
        <dbReference type="ARBA" id="ARBA00038374"/>
    </source>
</evidence>
<dbReference type="PROSITE" id="PS01276">
    <property type="entry name" value="PEPTIDASE_U32"/>
    <property type="match status" value="1"/>
</dbReference>
<dbReference type="InterPro" id="IPR051454">
    <property type="entry name" value="RNA/ubiquinone_mod_enzymes"/>
</dbReference>
<protein>
    <submittedName>
        <fullName evidence="5">Putative protease</fullName>
    </submittedName>
</protein>
<dbReference type="Pfam" id="PF01136">
    <property type="entry name" value="Peptidase_U32"/>
    <property type="match status" value="1"/>
</dbReference>
<dbReference type="Pfam" id="PF16325">
    <property type="entry name" value="Peptidase_U32_C"/>
    <property type="match status" value="1"/>
</dbReference>